<name>A0A438IXF2_VITVI</name>
<evidence type="ECO:0000313" key="4">
    <source>
        <dbReference type="Proteomes" id="UP000288805"/>
    </source>
</evidence>
<sequence>MESPKDVAKFVDLLERQRIFEFLVGLNPKLDQVRSRILGKFPIPSLNEVCSLVRNEESKIDAIMKTPYHDNSTLNVAMENNSNTNKGGEKDTRWCDYCKRPKHTRKTCWKLNGRPQQGNKNGKFSKPSKSFQAETVSGPASAANTVSTNENLPFTKEQLDLLNKIIGKTKVTPTSTSCAFAQSSTLHKALTTTSVSNSNSWIIDSRASDHMTKEPNFFLSYIRCSSKQKVQVVDGTFNPIIGKENVSFAKDYPHFGPHLGEDDW</sequence>
<dbReference type="EMBL" id="QGNW01000076">
    <property type="protein sequence ID" value="RVX01384.1"/>
    <property type="molecule type" value="Genomic_DNA"/>
</dbReference>
<protein>
    <recommendedName>
        <fullName evidence="2">Retrovirus-related Pol polyprotein from transposon TNT 1-94-like beta-barrel domain-containing protein</fullName>
    </recommendedName>
</protein>
<comment type="caution">
    <text evidence="3">The sequence shown here is derived from an EMBL/GenBank/DDBJ whole genome shotgun (WGS) entry which is preliminary data.</text>
</comment>
<evidence type="ECO:0000256" key="1">
    <source>
        <dbReference type="SAM" id="MobiDB-lite"/>
    </source>
</evidence>
<feature type="compositionally biased region" description="Polar residues" evidence="1">
    <location>
        <begin position="114"/>
        <end position="130"/>
    </location>
</feature>
<dbReference type="Pfam" id="PF22936">
    <property type="entry name" value="Pol_BBD"/>
    <property type="match status" value="1"/>
</dbReference>
<dbReference type="InterPro" id="IPR054722">
    <property type="entry name" value="PolX-like_BBD"/>
</dbReference>
<evidence type="ECO:0000313" key="3">
    <source>
        <dbReference type="EMBL" id="RVX01384.1"/>
    </source>
</evidence>
<feature type="region of interest" description="Disordered" evidence="1">
    <location>
        <begin position="111"/>
        <end position="130"/>
    </location>
</feature>
<dbReference type="PANTHER" id="PTHR34222:SF79">
    <property type="entry name" value="RETROVIRUS-RELATED POL POLYPROTEIN FROM TRANSPOSON TNT 1-94"/>
    <property type="match status" value="1"/>
</dbReference>
<gene>
    <name evidence="3" type="ORF">CK203_031256</name>
</gene>
<dbReference type="AlphaFoldDB" id="A0A438IXF2"/>
<dbReference type="Proteomes" id="UP000288805">
    <property type="component" value="Unassembled WGS sequence"/>
</dbReference>
<dbReference type="PANTHER" id="PTHR34222">
    <property type="entry name" value="GAG_PRE-INTEGRS DOMAIN-CONTAINING PROTEIN"/>
    <property type="match status" value="1"/>
</dbReference>
<accession>A0A438IXF2</accession>
<proteinExistence type="predicted"/>
<reference evidence="3 4" key="1">
    <citation type="journal article" date="2018" name="PLoS Genet.">
        <title>Population sequencing reveals clonal diversity and ancestral inbreeding in the grapevine cultivar Chardonnay.</title>
        <authorList>
            <person name="Roach M.J."/>
            <person name="Johnson D.L."/>
            <person name="Bohlmann J."/>
            <person name="van Vuuren H.J."/>
            <person name="Jones S.J."/>
            <person name="Pretorius I.S."/>
            <person name="Schmidt S.A."/>
            <person name="Borneman A.R."/>
        </authorList>
    </citation>
    <scope>NUCLEOTIDE SEQUENCE [LARGE SCALE GENOMIC DNA]</scope>
    <source>
        <strain evidence="4">cv. Chardonnay</strain>
        <tissue evidence="3">Leaf</tissue>
    </source>
</reference>
<organism evidence="3 4">
    <name type="scientific">Vitis vinifera</name>
    <name type="common">Grape</name>
    <dbReference type="NCBI Taxonomy" id="29760"/>
    <lineage>
        <taxon>Eukaryota</taxon>
        <taxon>Viridiplantae</taxon>
        <taxon>Streptophyta</taxon>
        <taxon>Embryophyta</taxon>
        <taxon>Tracheophyta</taxon>
        <taxon>Spermatophyta</taxon>
        <taxon>Magnoliopsida</taxon>
        <taxon>eudicotyledons</taxon>
        <taxon>Gunneridae</taxon>
        <taxon>Pentapetalae</taxon>
        <taxon>rosids</taxon>
        <taxon>Vitales</taxon>
        <taxon>Vitaceae</taxon>
        <taxon>Viteae</taxon>
        <taxon>Vitis</taxon>
    </lineage>
</organism>
<feature type="domain" description="Retrovirus-related Pol polyprotein from transposon TNT 1-94-like beta-barrel" evidence="2">
    <location>
        <begin position="201"/>
        <end position="248"/>
    </location>
</feature>
<evidence type="ECO:0000259" key="2">
    <source>
        <dbReference type="Pfam" id="PF22936"/>
    </source>
</evidence>